<gene>
    <name evidence="2" type="ORF">FNH08_44430</name>
</gene>
<keyword evidence="3" id="KW-1185">Reference proteome</keyword>
<feature type="compositionally biased region" description="Basic residues" evidence="1">
    <location>
        <begin position="30"/>
        <end position="42"/>
    </location>
</feature>
<dbReference type="AlphaFoldDB" id="A0A5N8XX59"/>
<feature type="region of interest" description="Disordered" evidence="1">
    <location>
        <begin position="1"/>
        <end position="54"/>
    </location>
</feature>
<feature type="non-terminal residue" evidence="2">
    <location>
        <position position="1"/>
    </location>
</feature>
<organism evidence="2 3">
    <name type="scientific">Streptomyces spongiae</name>
    <dbReference type="NCBI Taxonomy" id="565072"/>
    <lineage>
        <taxon>Bacteria</taxon>
        <taxon>Bacillati</taxon>
        <taxon>Actinomycetota</taxon>
        <taxon>Actinomycetes</taxon>
        <taxon>Kitasatosporales</taxon>
        <taxon>Streptomycetaceae</taxon>
        <taxon>Streptomyces</taxon>
    </lineage>
</organism>
<accession>A0A5N8XX59</accession>
<evidence type="ECO:0000256" key="1">
    <source>
        <dbReference type="SAM" id="MobiDB-lite"/>
    </source>
</evidence>
<evidence type="ECO:0000313" key="2">
    <source>
        <dbReference type="EMBL" id="MPY63963.1"/>
    </source>
</evidence>
<evidence type="ECO:0000313" key="3">
    <source>
        <dbReference type="Proteomes" id="UP000400924"/>
    </source>
</evidence>
<proteinExistence type="predicted"/>
<comment type="caution">
    <text evidence="2">The sequence shown here is derived from an EMBL/GenBank/DDBJ whole genome shotgun (WGS) entry which is preliminary data.</text>
</comment>
<feature type="compositionally biased region" description="Basic residues" evidence="1">
    <location>
        <begin position="1"/>
        <end position="21"/>
    </location>
</feature>
<protein>
    <submittedName>
        <fullName evidence="2">Uncharacterized protein</fullName>
    </submittedName>
</protein>
<dbReference type="EMBL" id="VJZC01000679">
    <property type="protein sequence ID" value="MPY63963.1"/>
    <property type="molecule type" value="Genomic_DNA"/>
</dbReference>
<name>A0A5N8XX59_9ACTN</name>
<reference evidence="2 3" key="1">
    <citation type="submission" date="2019-07" db="EMBL/GenBank/DDBJ databases">
        <title>New species of Amycolatopsis and Streptomyces.</title>
        <authorList>
            <person name="Duangmal K."/>
            <person name="Teo W.F.A."/>
            <person name="Lipun K."/>
        </authorList>
    </citation>
    <scope>NUCLEOTIDE SEQUENCE [LARGE SCALE GENOMIC DNA]</scope>
    <source>
        <strain evidence="2 3">NBRC 106415</strain>
    </source>
</reference>
<sequence length="72" mass="8450">GRGGLRGRRRGGTRRGRRFGGLRRGGLRAPRQRHRHRRRRERRHETAPGPVVSVPRRFTRHYSHLGLSVVVR</sequence>
<dbReference type="Proteomes" id="UP000400924">
    <property type="component" value="Unassembled WGS sequence"/>
</dbReference>